<dbReference type="RefSeq" id="WP_172170177.1">
    <property type="nucleotide sequence ID" value="NZ_CP053567.1"/>
</dbReference>
<evidence type="ECO:0008006" key="3">
    <source>
        <dbReference type="Google" id="ProtNLM"/>
    </source>
</evidence>
<dbReference type="AlphaFoldDB" id="A0A6M6JW14"/>
<dbReference type="Gene3D" id="2.60.120.200">
    <property type="match status" value="1"/>
</dbReference>
<proteinExistence type="predicted"/>
<geneLocation type="plasmid" evidence="1 2">
    <name>unnamed3</name>
</geneLocation>
<accession>A0A6M6JW14</accession>
<organism evidence="1 2">
    <name type="scientific">Pseudonocardia broussonetiae</name>
    <dbReference type="NCBI Taxonomy" id="2736640"/>
    <lineage>
        <taxon>Bacteria</taxon>
        <taxon>Bacillati</taxon>
        <taxon>Actinomycetota</taxon>
        <taxon>Actinomycetes</taxon>
        <taxon>Pseudonocardiales</taxon>
        <taxon>Pseudonocardiaceae</taxon>
        <taxon>Pseudonocardia</taxon>
    </lineage>
</organism>
<dbReference type="KEGG" id="pbro:HOP40_35285"/>
<gene>
    <name evidence="1" type="ORF">HOP40_35285</name>
</gene>
<sequence length="947" mass="99120">MPLPFVVDASSPAHVDGATLSSTVSTAPFDPPGDTVLVACVVANSSVSGTTTATVTDSTGLVWNQRSLANFATTGEEGHASIWTAVLPTAQTGMTVTVTTAGSTSTTRRPSLDVLVLRNANELLIAASAAMATTTLNAATFNFTQAAEDSLLVVAASEWQKRGVPTSSDLTATTFDQPGADGVSGLVGYRQLDDTLGTEPYSVDAFGTSTAAWNIVRLEINPAVPAPVDPTGTAFIPELPGGANVAVEVAWGADLTDTEGIHWVWSDITPDVRQEQRIAVSTGRNDEASASSPARVTMTLDNSTAAYSLGGHSPNWPNVRRNVPVRVSVDPGDGNGSRVVFQGYAVGFTPGWDVATGRVPVVRLEAAGVLRRLIQGKDPLRSSLFRYLTLSSSPAEYWPLEEENTATTATSATGGAAGTFQPIDSGGTLYGKVGWGDDTDNPATGRAVQVSAGGALVLPCRPALFSNHMTISWSMRYTSGSGAFTYFRPSGSPLYLAGTWFTDGTVEFVLTSGFGGTSILNWAQGQPFEWDNVWHHYVLEIEDIGSNTFLTFLYRDGVLIATSSDTGTFPAPTSLEFVGPPNPGGTEDPVSVAHVAVFVGLPDVAALTAAAAAHAGELATVRLERLCDEERVPVDITGTTPSTMGPQLPLALVDLLRECETVDLGILYDGVGPGLRYICRSARENAAVALVLDADQLVGPFEPVDDDQRTVNRATASSSGAKYTHEDATGPMGTQVIGVYDSSVDVNTDDGMVVPSYAEWAVHLGTVEGYRYPTVALDLRATAILAPAVLALEPSTRVTVENVGSVLAAMPTGDVDLLVEGMTMQLSPYGWTVTLRCSPYSPWVVGVLAATTGDTAPELLRLDTDGSVMDSFRSAVATSISVATPSGPLWSTNPDDYPLYLDIGGVRVRATTCVGTASPQTFAVNALGIDRAAGSPVRVWNPPVLGL</sequence>
<protein>
    <recommendedName>
        <fullName evidence="3">Concanavalin A-like lectin/glucanase superfamily protein</fullName>
    </recommendedName>
</protein>
<keyword evidence="2" id="KW-1185">Reference proteome</keyword>
<dbReference type="EMBL" id="CP053567">
    <property type="protein sequence ID" value="QJY51247.1"/>
    <property type="molecule type" value="Genomic_DNA"/>
</dbReference>
<reference evidence="1 2" key="1">
    <citation type="submission" date="2020-05" db="EMBL/GenBank/DDBJ databases">
        <authorList>
            <person name="Mo P."/>
        </authorList>
    </citation>
    <scope>NUCLEOTIDE SEQUENCE [LARGE SCALE GENOMIC DNA]</scope>
    <source>
        <strain evidence="1 2">Gen01</strain>
        <plasmid evidence="1 2">unnamed3</plasmid>
    </source>
</reference>
<evidence type="ECO:0000313" key="2">
    <source>
        <dbReference type="Proteomes" id="UP000505377"/>
    </source>
</evidence>
<keyword evidence="1" id="KW-0614">Plasmid</keyword>
<dbReference type="Proteomes" id="UP000505377">
    <property type="component" value="Plasmid unnamed3"/>
</dbReference>
<name>A0A6M6JW14_9PSEU</name>
<dbReference type="SUPFAM" id="SSF49899">
    <property type="entry name" value="Concanavalin A-like lectins/glucanases"/>
    <property type="match status" value="1"/>
</dbReference>
<dbReference type="InterPro" id="IPR013320">
    <property type="entry name" value="ConA-like_dom_sf"/>
</dbReference>
<evidence type="ECO:0000313" key="1">
    <source>
        <dbReference type="EMBL" id="QJY51247.1"/>
    </source>
</evidence>